<dbReference type="InterPro" id="IPR029016">
    <property type="entry name" value="GAF-like_dom_sf"/>
</dbReference>
<keyword evidence="3" id="KW-1185">Reference proteome</keyword>
<dbReference type="PANTHER" id="PTHR43102">
    <property type="entry name" value="SLR1143 PROTEIN"/>
    <property type="match status" value="1"/>
</dbReference>
<feature type="domain" description="GAF" evidence="1">
    <location>
        <begin position="129"/>
        <end position="251"/>
    </location>
</feature>
<evidence type="ECO:0000313" key="2">
    <source>
        <dbReference type="EMBL" id="KAL3799176.1"/>
    </source>
</evidence>
<gene>
    <name evidence="2" type="ORF">ACHAW5_005453</name>
</gene>
<dbReference type="SUPFAM" id="SSF55781">
    <property type="entry name" value="GAF domain-like"/>
    <property type="match status" value="1"/>
</dbReference>
<evidence type="ECO:0000313" key="3">
    <source>
        <dbReference type="Proteomes" id="UP001530315"/>
    </source>
</evidence>
<sequence>MPDCICLRPLVPQFGSTIHQKVSRRRFDTNPVPICNGLNSKPFDVTVVQESSDVLQFAKSKQPSVIILDEILIGSTAFEVCEEIQNMGAWGEYCPSFACLYVGDVPHWPPVSHSVSLALQNTGLLESIPEERFDRITRLCSAMFNAPVTAVSLIDNDRQWFKSNVGLPDVPETPRDNAFCPHTILQDDIMVVPDAMQDERIADNPLVDGAPNIRFYTGCPIRVLSNHGEEKFLIGTLCIVDYNPRDLCEEEV</sequence>
<organism evidence="2 3">
    <name type="scientific">Stephanodiscus triporus</name>
    <dbReference type="NCBI Taxonomy" id="2934178"/>
    <lineage>
        <taxon>Eukaryota</taxon>
        <taxon>Sar</taxon>
        <taxon>Stramenopiles</taxon>
        <taxon>Ochrophyta</taxon>
        <taxon>Bacillariophyta</taxon>
        <taxon>Coscinodiscophyceae</taxon>
        <taxon>Thalassiosirophycidae</taxon>
        <taxon>Stephanodiscales</taxon>
        <taxon>Stephanodiscaceae</taxon>
        <taxon>Stephanodiscus</taxon>
    </lineage>
</organism>
<evidence type="ECO:0000259" key="1">
    <source>
        <dbReference type="Pfam" id="PF01590"/>
    </source>
</evidence>
<dbReference type="Pfam" id="PF01590">
    <property type="entry name" value="GAF"/>
    <property type="match status" value="1"/>
</dbReference>
<dbReference type="PANTHER" id="PTHR43102:SF2">
    <property type="entry name" value="GAF DOMAIN-CONTAINING PROTEIN"/>
    <property type="match status" value="1"/>
</dbReference>
<dbReference type="AlphaFoldDB" id="A0ABD3QI45"/>
<name>A0ABD3QI45_9STRA</name>
<dbReference type="Gene3D" id="3.30.450.40">
    <property type="match status" value="1"/>
</dbReference>
<dbReference type="EMBL" id="JALLAZ020000267">
    <property type="protein sequence ID" value="KAL3799176.1"/>
    <property type="molecule type" value="Genomic_DNA"/>
</dbReference>
<comment type="caution">
    <text evidence="2">The sequence shown here is derived from an EMBL/GenBank/DDBJ whole genome shotgun (WGS) entry which is preliminary data.</text>
</comment>
<dbReference type="Proteomes" id="UP001530315">
    <property type="component" value="Unassembled WGS sequence"/>
</dbReference>
<proteinExistence type="predicted"/>
<protein>
    <recommendedName>
        <fullName evidence="1">GAF domain-containing protein</fullName>
    </recommendedName>
</protein>
<accession>A0ABD3QI45</accession>
<reference evidence="2 3" key="1">
    <citation type="submission" date="2024-10" db="EMBL/GenBank/DDBJ databases">
        <title>Updated reference genomes for cyclostephanoid diatoms.</title>
        <authorList>
            <person name="Roberts W.R."/>
            <person name="Alverson A.J."/>
        </authorList>
    </citation>
    <scope>NUCLEOTIDE SEQUENCE [LARGE SCALE GENOMIC DNA]</scope>
    <source>
        <strain evidence="2 3">AJA276-08</strain>
    </source>
</reference>
<dbReference type="InterPro" id="IPR003018">
    <property type="entry name" value="GAF"/>
</dbReference>